<gene>
    <name evidence="2" type="ORF">HRR80_005230</name>
</gene>
<evidence type="ECO:0000313" key="3">
    <source>
        <dbReference type="Proteomes" id="UP001161757"/>
    </source>
</evidence>
<protein>
    <recommendedName>
        <fullName evidence="4">Biogenesis of lysosome-related organelles complex 1 subunit 1</fullName>
    </recommendedName>
</protein>
<proteinExistence type="predicted"/>
<comment type="caution">
    <text evidence="2">The sequence shown here is derived from an EMBL/GenBank/DDBJ whole genome shotgun (WGS) entry which is preliminary data.</text>
</comment>
<organism evidence="2 3">
    <name type="scientific">Exophiala dermatitidis</name>
    <name type="common">Black yeast-like fungus</name>
    <name type="synonym">Wangiella dermatitidis</name>
    <dbReference type="NCBI Taxonomy" id="5970"/>
    <lineage>
        <taxon>Eukaryota</taxon>
        <taxon>Fungi</taxon>
        <taxon>Dikarya</taxon>
        <taxon>Ascomycota</taxon>
        <taxon>Pezizomycotina</taxon>
        <taxon>Eurotiomycetes</taxon>
        <taxon>Chaetothyriomycetidae</taxon>
        <taxon>Chaetothyriales</taxon>
        <taxon>Herpotrichiellaceae</taxon>
        <taxon>Exophiala</taxon>
    </lineage>
</organism>
<dbReference type="AlphaFoldDB" id="A0AAN6EWF9"/>
<feature type="region of interest" description="Disordered" evidence="1">
    <location>
        <begin position="115"/>
        <end position="150"/>
    </location>
</feature>
<feature type="compositionally biased region" description="Basic and acidic residues" evidence="1">
    <location>
        <begin position="123"/>
        <end position="136"/>
    </location>
</feature>
<dbReference type="EMBL" id="JAJGCB010000009">
    <property type="protein sequence ID" value="KAJ8991180.1"/>
    <property type="molecule type" value="Genomic_DNA"/>
</dbReference>
<sequence length="150" mass="16138">MSAASQTSPAPQSAAVSPALRTAEAKDAFKAALNSVGASIDTELQSRAKIMHSNAEALTRQEDQLRKDTKALAAENDAMQKLLDKTRKEVQDFGEVDPLLADLDADLALIEQTLDLAEESDAEGMHEDQPSKKPEIPSDNAHIQRGTSQN</sequence>
<reference evidence="2" key="1">
    <citation type="submission" date="2023-01" db="EMBL/GenBank/DDBJ databases">
        <title>Exophiala dermititidis isolated from Cystic Fibrosis Patient.</title>
        <authorList>
            <person name="Kurbessoian T."/>
            <person name="Crocker A."/>
            <person name="Murante D."/>
            <person name="Hogan D.A."/>
            <person name="Stajich J.E."/>
        </authorList>
    </citation>
    <scope>NUCLEOTIDE SEQUENCE</scope>
    <source>
        <strain evidence="2">Ex8</strain>
    </source>
</reference>
<evidence type="ECO:0000256" key="1">
    <source>
        <dbReference type="SAM" id="MobiDB-lite"/>
    </source>
</evidence>
<evidence type="ECO:0008006" key="4">
    <source>
        <dbReference type="Google" id="ProtNLM"/>
    </source>
</evidence>
<accession>A0AAN6EWF9</accession>
<dbReference type="Proteomes" id="UP001161757">
    <property type="component" value="Unassembled WGS sequence"/>
</dbReference>
<evidence type="ECO:0000313" key="2">
    <source>
        <dbReference type="EMBL" id="KAJ8991180.1"/>
    </source>
</evidence>
<name>A0AAN6EWF9_EXODE</name>